<name>A0A6M4G904_SPHYA</name>
<dbReference type="InterPro" id="IPR057895">
    <property type="entry name" value="Mom"/>
</dbReference>
<dbReference type="RefSeq" id="WP_169861162.1">
    <property type="nucleotide sequence ID" value="NZ_CP053021.1"/>
</dbReference>
<sequence length="290" mass="31902">MITTRSQRWRDRRCHWVPGATEIDPRRFAVDIIDTVKQAAPFVRQHHYAASMPVTRLSVGLFRNGAGGRSDLVGVCVFAHPVNNASVPKSAGLSDPRSACDLGRLVLLDDTGGNAETWMLSRAFKLLRREKPEIVSVISYADPIRRTDAQGQMFMPGHVGTLYCVMGSRYTGRSSARIDLILPNGQPISSRAISKIRNDECGQRYAAEQLVAAGARARRSGEDPAHWLADLERSGFLRRQKHPGNHVYLFPLTKAARIAARTVPSLPYPVLDRAALTSDVTALPLLARAA</sequence>
<proteinExistence type="predicted"/>
<evidence type="ECO:0000313" key="2">
    <source>
        <dbReference type="Proteomes" id="UP000502611"/>
    </source>
</evidence>
<reference evidence="1 2" key="1">
    <citation type="submission" date="2020-04" db="EMBL/GenBank/DDBJ databases">
        <title>The Whole Genome Analysis of High salt-tolerant Sphingobium yanoikuyae YC-XJ2 with Aryl organophosphorus flame retardants (aryl-OPFRs)-degrading capacity and characteristics of Related phosphotriesterase.</title>
        <authorList>
            <person name="Li X."/>
        </authorList>
    </citation>
    <scope>NUCLEOTIDE SEQUENCE [LARGE SCALE GENOMIC DNA]</scope>
    <source>
        <strain evidence="1 2">YC-XJ2</strain>
    </source>
</reference>
<organism evidence="1 2">
    <name type="scientific">Sphingobium yanoikuyae</name>
    <name type="common">Sphingomonas yanoikuyae</name>
    <dbReference type="NCBI Taxonomy" id="13690"/>
    <lineage>
        <taxon>Bacteria</taxon>
        <taxon>Pseudomonadati</taxon>
        <taxon>Pseudomonadota</taxon>
        <taxon>Alphaproteobacteria</taxon>
        <taxon>Sphingomonadales</taxon>
        <taxon>Sphingomonadaceae</taxon>
        <taxon>Sphingobium</taxon>
    </lineage>
</organism>
<dbReference type="Pfam" id="PF25680">
    <property type="entry name" value="Mom"/>
    <property type="match status" value="1"/>
</dbReference>
<dbReference type="AlphaFoldDB" id="A0A6M4G904"/>
<protein>
    <submittedName>
        <fullName evidence="1">Uncharacterized protein</fullName>
    </submittedName>
</protein>
<gene>
    <name evidence="1" type="ORF">HH800_11550</name>
</gene>
<dbReference type="EMBL" id="CP053021">
    <property type="protein sequence ID" value="QJR02763.1"/>
    <property type="molecule type" value="Genomic_DNA"/>
</dbReference>
<dbReference type="Proteomes" id="UP000502611">
    <property type="component" value="Chromosome"/>
</dbReference>
<accession>A0A6M4G904</accession>
<evidence type="ECO:0000313" key="1">
    <source>
        <dbReference type="EMBL" id="QJR02763.1"/>
    </source>
</evidence>